<comment type="caution">
    <text evidence="2">The sequence shown here is derived from an EMBL/GenBank/DDBJ whole genome shotgun (WGS) entry which is preliminary data.</text>
</comment>
<dbReference type="Pfam" id="PF01852">
    <property type="entry name" value="START"/>
    <property type="match status" value="1"/>
</dbReference>
<feature type="domain" description="START" evidence="1">
    <location>
        <begin position="40"/>
        <end position="203"/>
    </location>
</feature>
<dbReference type="InterPro" id="IPR051213">
    <property type="entry name" value="START_lipid_transfer"/>
</dbReference>
<protein>
    <recommendedName>
        <fullName evidence="1">START domain-containing protein</fullName>
    </recommendedName>
</protein>
<reference evidence="2" key="1">
    <citation type="submission" date="2023-07" db="EMBL/GenBank/DDBJ databases">
        <authorList>
            <consortium name="AG Swart"/>
            <person name="Singh M."/>
            <person name="Singh A."/>
            <person name="Seah K."/>
            <person name="Emmerich C."/>
        </authorList>
    </citation>
    <scope>NUCLEOTIDE SEQUENCE</scope>
    <source>
        <strain evidence="2">DP1</strain>
    </source>
</reference>
<dbReference type="PANTHER" id="PTHR19308:SF56">
    <property type="entry name" value="START DOMAIN-CONTAINING PROTEIN"/>
    <property type="match status" value="1"/>
</dbReference>
<dbReference type="AlphaFoldDB" id="A0AAD1XXP4"/>
<dbReference type="Gene3D" id="3.30.530.20">
    <property type="match status" value="1"/>
</dbReference>
<gene>
    <name evidence="2" type="ORF">ECRASSUSDP1_LOCUS21507</name>
</gene>
<sequence>MDSDLNERFEEQLASLKNKKHRKYHRLLKEKSNEMLELIESDIWKPVSNKGEYDVFTYFDNDTGLKCVLGQGPIDFDMETALELIGDYSRRGLFDKTFVEGEVVEEIGLDGRLEYQRVNPGPLISHRDMVFATRKLFLEDNRIMWVASSVEDDLKPPVKKVVRGHMFIGGWLLEPHEEDPDKCFAYFLAKGDAKGAIPKFAVNFVAKEQGLVPMKLNKCLHEIHDE</sequence>
<accession>A0AAD1XXP4</accession>
<dbReference type="PROSITE" id="PS50848">
    <property type="entry name" value="START"/>
    <property type="match status" value="1"/>
</dbReference>
<dbReference type="EMBL" id="CAMPGE010021992">
    <property type="protein sequence ID" value="CAI2380080.1"/>
    <property type="molecule type" value="Genomic_DNA"/>
</dbReference>
<dbReference type="SUPFAM" id="SSF55961">
    <property type="entry name" value="Bet v1-like"/>
    <property type="match status" value="1"/>
</dbReference>
<name>A0AAD1XXP4_EUPCR</name>
<proteinExistence type="predicted"/>
<dbReference type="InterPro" id="IPR002913">
    <property type="entry name" value="START_lipid-bd_dom"/>
</dbReference>
<dbReference type="InterPro" id="IPR023393">
    <property type="entry name" value="START-like_dom_sf"/>
</dbReference>
<dbReference type="GO" id="GO:0008289">
    <property type="term" value="F:lipid binding"/>
    <property type="evidence" value="ECO:0007669"/>
    <property type="project" value="InterPro"/>
</dbReference>
<evidence type="ECO:0000313" key="3">
    <source>
        <dbReference type="Proteomes" id="UP001295684"/>
    </source>
</evidence>
<organism evidence="2 3">
    <name type="scientific">Euplotes crassus</name>
    <dbReference type="NCBI Taxonomy" id="5936"/>
    <lineage>
        <taxon>Eukaryota</taxon>
        <taxon>Sar</taxon>
        <taxon>Alveolata</taxon>
        <taxon>Ciliophora</taxon>
        <taxon>Intramacronucleata</taxon>
        <taxon>Spirotrichea</taxon>
        <taxon>Hypotrichia</taxon>
        <taxon>Euplotida</taxon>
        <taxon>Euplotidae</taxon>
        <taxon>Moneuplotes</taxon>
    </lineage>
</organism>
<evidence type="ECO:0000313" key="2">
    <source>
        <dbReference type="EMBL" id="CAI2380080.1"/>
    </source>
</evidence>
<dbReference type="GO" id="GO:0005737">
    <property type="term" value="C:cytoplasm"/>
    <property type="evidence" value="ECO:0007669"/>
    <property type="project" value="UniProtKB-ARBA"/>
</dbReference>
<evidence type="ECO:0000259" key="1">
    <source>
        <dbReference type="PROSITE" id="PS50848"/>
    </source>
</evidence>
<dbReference type="CDD" id="cd00177">
    <property type="entry name" value="START"/>
    <property type="match status" value="1"/>
</dbReference>
<dbReference type="PANTHER" id="PTHR19308">
    <property type="entry name" value="PHOSPHATIDYLCHOLINE TRANSFER PROTEIN"/>
    <property type="match status" value="1"/>
</dbReference>
<dbReference type="Proteomes" id="UP001295684">
    <property type="component" value="Unassembled WGS sequence"/>
</dbReference>
<keyword evidence="3" id="KW-1185">Reference proteome</keyword>